<dbReference type="Gene3D" id="1.10.10.60">
    <property type="entry name" value="Homeodomain-like"/>
    <property type="match status" value="1"/>
</dbReference>
<dbReference type="PROSITE" id="PS00027">
    <property type="entry name" value="HOMEOBOX_1"/>
    <property type="match status" value="1"/>
</dbReference>
<dbReference type="GO" id="GO:0005634">
    <property type="term" value="C:nucleus"/>
    <property type="evidence" value="ECO:0007669"/>
    <property type="project" value="UniProtKB-SubCell"/>
</dbReference>
<dbReference type="CDD" id="cd00086">
    <property type="entry name" value="homeodomain"/>
    <property type="match status" value="1"/>
</dbReference>
<dbReference type="SMART" id="SM00389">
    <property type="entry name" value="HOX"/>
    <property type="match status" value="1"/>
</dbReference>
<protein>
    <recommendedName>
        <fullName evidence="10">Homeobox-leucine zipper protein</fullName>
    </recommendedName>
    <alternativeName>
        <fullName evidence="10">HD-ZIP protein</fullName>
    </alternativeName>
    <alternativeName>
        <fullName evidence="10">Homeodomain transcription factor</fullName>
    </alternativeName>
</protein>
<evidence type="ECO:0000313" key="15">
    <source>
        <dbReference type="Proteomes" id="UP001346149"/>
    </source>
</evidence>
<evidence type="ECO:0000256" key="12">
    <source>
        <dbReference type="SAM" id="MobiDB-lite"/>
    </source>
</evidence>
<evidence type="ECO:0000256" key="2">
    <source>
        <dbReference type="ARBA" id="ARBA00023015"/>
    </source>
</evidence>
<evidence type="ECO:0000256" key="8">
    <source>
        <dbReference type="PROSITE-ProRule" id="PRU00108"/>
    </source>
</evidence>
<dbReference type="InterPro" id="IPR009057">
    <property type="entry name" value="Homeodomain-like_sf"/>
</dbReference>
<feature type="compositionally biased region" description="Low complexity" evidence="12">
    <location>
        <begin position="136"/>
        <end position="145"/>
    </location>
</feature>
<dbReference type="EMBL" id="JAXQNO010000016">
    <property type="protein sequence ID" value="KAK4781560.1"/>
    <property type="molecule type" value="Genomic_DNA"/>
</dbReference>
<dbReference type="SUPFAM" id="SSF46689">
    <property type="entry name" value="Homeodomain-like"/>
    <property type="match status" value="1"/>
</dbReference>
<organism evidence="14 15">
    <name type="scientific">Trapa natans</name>
    <name type="common">Water chestnut</name>
    <dbReference type="NCBI Taxonomy" id="22666"/>
    <lineage>
        <taxon>Eukaryota</taxon>
        <taxon>Viridiplantae</taxon>
        <taxon>Streptophyta</taxon>
        <taxon>Embryophyta</taxon>
        <taxon>Tracheophyta</taxon>
        <taxon>Spermatophyta</taxon>
        <taxon>Magnoliopsida</taxon>
        <taxon>eudicotyledons</taxon>
        <taxon>Gunneridae</taxon>
        <taxon>Pentapetalae</taxon>
        <taxon>rosids</taxon>
        <taxon>malvids</taxon>
        <taxon>Myrtales</taxon>
        <taxon>Lythraceae</taxon>
        <taxon>Trapa</taxon>
    </lineage>
</organism>
<evidence type="ECO:0000256" key="9">
    <source>
        <dbReference type="RuleBase" id="RU000682"/>
    </source>
</evidence>
<comment type="subcellular location">
    <subcellularLocation>
        <location evidence="1 8 9">Nucleus</location>
    </subcellularLocation>
</comment>
<dbReference type="GO" id="GO:0045893">
    <property type="term" value="P:positive regulation of DNA-templated transcription"/>
    <property type="evidence" value="ECO:0007669"/>
    <property type="project" value="TreeGrafter"/>
</dbReference>
<keyword evidence="4 8" id="KW-0371">Homeobox</keyword>
<feature type="region of interest" description="Disordered" evidence="12">
    <location>
        <begin position="124"/>
        <end position="145"/>
    </location>
</feature>
<dbReference type="Proteomes" id="UP001346149">
    <property type="component" value="Unassembled WGS sequence"/>
</dbReference>
<feature type="coiled-coil region" evidence="11">
    <location>
        <begin position="89"/>
        <end position="123"/>
    </location>
</feature>
<evidence type="ECO:0000256" key="6">
    <source>
        <dbReference type="ARBA" id="ARBA00023242"/>
    </source>
</evidence>
<proteinExistence type="inferred from homology"/>
<keyword evidence="3 8" id="KW-0238">DNA-binding</keyword>
<comment type="similarity">
    <text evidence="7 10">Belongs to the HD-ZIP homeobox family. Class I subfamily.</text>
</comment>
<keyword evidence="15" id="KW-1185">Reference proteome</keyword>
<dbReference type="InterPro" id="IPR017970">
    <property type="entry name" value="Homeobox_CS"/>
</dbReference>
<feature type="domain" description="Homeobox" evidence="13">
    <location>
        <begin position="16"/>
        <end position="76"/>
    </location>
</feature>
<evidence type="ECO:0000256" key="5">
    <source>
        <dbReference type="ARBA" id="ARBA00023163"/>
    </source>
</evidence>
<evidence type="ECO:0000256" key="7">
    <source>
        <dbReference type="ARBA" id="ARBA00025748"/>
    </source>
</evidence>
<evidence type="ECO:0000256" key="3">
    <source>
        <dbReference type="ARBA" id="ARBA00023125"/>
    </source>
</evidence>
<dbReference type="PANTHER" id="PTHR24326">
    <property type="entry name" value="HOMEOBOX-LEUCINE ZIPPER PROTEIN"/>
    <property type="match status" value="1"/>
</dbReference>
<name>A0AAN7LAW8_TRANT</name>
<dbReference type="InterPro" id="IPR001356">
    <property type="entry name" value="HD"/>
</dbReference>
<sequence length="221" mass="25123">MDLHERGAVNRQQQQQPSRHRGKRLAEGQVSLLEKSFSSYKKLDPERKLRLAAELGVPPRQVAIWYQNKRARWKTQSLEIECSTLQVKLESTVAEKMELEKDVDRLRTELKKAREMLALAGLNHHHHHHHHGLEQNSSHNNNNNLINISASCSNTNVVSGSCEERSGGSPVSNNSFNEEDHGRHVRSCCWEDQDEINKTLHLDDLYACVMFASGSAGRSDN</sequence>
<evidence type="ECO:0000313" key="14">
    <source>
        <dbReference type="EMBL" id="KAK4781560.1"/>
    </source>
</evidence>
<accession>A0AAN7LAW8</accession>
<evidence type="ECO:0000259" key="13">
    <source>
        <dbReference type="PROSITE" id="PS50071"/>
    </source>
</evidence>
<keyword evidence="11" id="KW-0175">Coiled coil</keyword>
<dbReference type="Pfam" id="PF00046">
    <property type="entry name" value="Homeodomain"/>
    <property type="match status" value="1"/>
</dbReference>
<feature type="DNA-binding region" description="Homeobox" evidence="8">
    <location>
        <begin position="18"/>
        <end position="77"/>
    </location>
</feature>
<dbReference type="GO" id="GO:0043565">
    <property type="term" value="F:sequence-specific DNA binding"/>
    <property type="evidence" value="ECO:0007669"/>
    <property type="project" value="TreeGrafter"/>
</dbReference>
<reference evidence="14 15" key="1">
    <citation type="journal article" date="2023" name="Hortic Res">
        <title>Pangenome of water caltrop reveals structural variations and asymmetric subgenome divergence after allopolyploidization.</title>
        <authorList>
            <person name="Zhang X."/>
            <person name="Chen Y."/>
            <person name="Wang L."/>
            <person name="Yuan Y."/>
            <person name="Fang M."/>
            <person name="Shi L."/>
            <person name="Lu R."/>
            <person name="Comes H.P."/>
            <person name="Ma Y."/>
            <person name="Chen Y."/>
            <person name="Huang G."/>
            <person name="Zhou Y."/>
            <person name="Zheng Z."/>
            <person name="Qiu Y."/>
        </authorList>
    </citation>
    <scope>NUCLEOTIDE SEQUENCE [LARGE SCALE GENOMIC DNA]</scope>
    <source>
        <strain evidence="14">F231</strain>
    </source>
</reference>
<keyword evidence="6 8" id="KW-0539">Nucleus</keyword>
<evidence type="ECO:0000256" key="11">
    <source>
        <dbReference type="SAM" id="Coils"/>
    </source>
</evidence>
<keyword evidence="5 10" id="KW-0804">Transcription</keyword>
<dbReference type="InterPro" id="IPR045224">
    <property type="entry name" value="HDZip_class_I_plant"/>
</dbReference>
<gene>
    <name evidence="14" type="ORF">SAY86_015662</name>
</gene>
<evidence type="ECO:0000256" key="4">
    <source>
        <dbReference type="ARBA" id="ARBA00023155"/>
    </source>
</evidence>
<dbReference type="GO" id="GO:0000981">
    <property type="term" value="F:DNA-binding transcription factor activity, RNA polymerase II-specific"/>
    <property type="evidence" value="ECO:0007669"/>
    <property type="project" value="UniProtKB-UniRule"/>
</dbReference>
<evidence type="ECO:0000256" key="10">
    <source>
        <dbReference type="RuleBase" id="RU369038"/>
    </source>
</evidence>
<dbReference type="PANTHER" id="PTHR24326:SF522">
    <property type="entry name" value="HOMEOBOX-LEUCINE ZIPPER PROTEIN ATHB-52"/>
    <property type="match status" value="1"/>
</dbReference>
<feature type="region of interest" description="Disordered" evidence="12">
    <location>
        <begin position="1"/>
        <end position="24"/>
    </location>
</feature>
<comment type="function">
    <text evidence="10">Transcription factor.</text>
</comment>
<dbReference type="PROSITE" id="PS50071">
    <property type="entry name" value="HOMEOBOX_2"/>
    <property type="match status" value="1"/>
</dbReference>
<dbReference type="AlphaFoldDB" id="A0AAN7LAW8"/>
<evidence type="ECO:0000256" key="1">
    <source>
        <dbReference type="ARBA" id="ARBA00004123"/>
    </source>
</evidence>
<comment type="caution">
    <text evidence="14">The sequence shown here is derived from an EMBL/GenBank/DDBJ whole genome shotgun (WGS) entry which is preliminary data.</text>
</comment>
<keyword evidence="2 10" id="KW-0805">Transcription regulation</keyword>